<reference evidence="1 2" key="1">
    <citation type="submission" date="2020-07" db="EMBL/GenBank/DDBJ databases">
        <title>MOT database genomes.</title>
        <authorList>
            <person name="Joseph S."/>
            <person name="Aduse-Opoku J."/>
            <person name="Hashim A."/>
            <person name="Wade W."/>
            <person name="Curtis M."/>
        </authorList>
    </citation>
    <scope>NUCLEOTIDE SEQUENCE [LARGE SCALE GENOMIC DNA]</scope>
    <source>
        <strain evidence="1 2">WMus004</strain>
    </source>
</reference>
<dbReference type="EMBL" id="JACBXV010000012">
    <property type="protein sequence ID" value="NYS68304.1"/>
    <property type="molecule type" value="Genomic_DNA"/>
</dbReference>
<dbReference type="Proteomes" id="UP000572528">
    <property type="component" value="Unassembled WGS sequence"/>
</dbReference>
<accession>A0A853EGK4</accession>
<dbReference type="Pfam" id="PF04883">
    <property type="entry name" value="HK97-gp10_like"/>
    <property type="match status" value="1"/>
</dbReference>
<dbReference type="AlphaFoldDB" id="A0A853EGK4"/>
<comment type="caution">
    <text evidence="1">The sequence shown here is derived from an EMBL/GenBank/DDBJ whole genome shotgun (WGS) entry which is preliminary data.</text>
</comment>
<proteinExistence type="predicted"/>
<organism evidence="1 2">
    <name type="scientific">Actinomyces bowdenii</name>
    <dbReference type="NCBI Taxonomy" id="131109"/>
    <lineage>
        <taxon>Bacteria</taxon>
        <taxon>Bacillati</taxon>
        <taxon>Actinomycetota</taxon>
        <taxon>Actinomycetes</taxon>
        <taxon>Actinomycetales</taxon>
        <taxon>Actinomycetaceae</taxon>
        <taxon>Actinomyces</taxon>
    </lineage>
</organism>
<protein>
    <submittedName>
        <fullName evidence="1">HK97 gp10 family phage protein</fullName>
    </submittedName>
</protein>
<dbReference type="InterPro" id="IPR010064">
    <property type="entry name" value="HK97-gp10_tail"/>
</dbReference>
<evidence type="ECO:0000313" key="2">
    <source>
        <dbReference type="Proteomes" id="UP000572528"/>
    </source>
</evidence>
<gene>
    <name evidence="1" type="ORF">HZZ05_01970</name>
</gene>
<evidence type="ECO:0000313" key="1">
    <source>
        <dbReference type="EMBL" id="NYS68304.1"/>
    </source>
</evidence>
<sequence>MGKTQDFSINRRGLQAFLLGGEMKAAMLAAAQDVAAEAARRTPRRSGELAASYRVEQATVTIPSRKYGSTTRAAGRVTSDSSHAAAAEFGHYTLYGHPIPGKHVLGKMAGARSLRARRRGDA</sequence>
<dbReference type="RefSeq" id="WP_179899646.1">
    <property type="nucleotide sequence ID" value="NZ_JACBXV010000012.1"/>
</dbReference>
<name>A0A853EGK4_9ACTO</name>